<keyword evidence="1" id="KW-0479">Metal-binding</keyword>
<evidence type="ECO:0000256" key="4">
    <source>
        <dbReference type="ARBA" id="ARBA00025742"/>
    </source>
</evidence>
<evidence type="ECO:0000259" key="5">
    <source>
        <dbReference type="Pfam" id="PF00149"/>
    </source>
</evidence>
<dbReference type="Proteomes" id="UP001589943">
    <property type="component" value="Unassembled WGS sequence"/>
</dbReference>
<protein>
    <submittedName>
        <fullName evidence="6">Metallophosphoesterase family protein</fullName>
        <ecNumber evidence="6">3.1.-.-</ecNumber>
    </submittedName>
</protein>
<evidence type="ECO:0000256" key="1">
    <source>
        <dbReference type="ARBA" id="ARBA00022723"/>
    </source>
</evidence>
<dbReference type="SUPFAM" id="SSF56300">
    <property type="entry name" value="Metallo-dependent phosphatases"/>
    <property type="match status" value="1"/>
</dbReference>
<dbReference type="PANTHER" id="PTHR42988">
    <property type="entry name" value="PHOSPHOHYDROLASE"/>
    <property type="match status" value="1"/>
</dbReference>
<dbReference type="EMBL" id="JBHLTL010000006">
    <property type="protein sequence ID" value="MFC0589840.1"/>
    <property type="molecule type" value="Genomic_DNA"/>
</dbReference>
<dbReference type="InterPro" id="IPR029052">
    <property type="entry name" value="Metallo-depent_PP-like"/>
</dbReference>
<dbReference type="Gene3D" id="3.60.21.10">
    <property type="match status" value="1"/>
</dbReference>
<dbReference type="GO" id="GO:0016787">
    <property type="term" value="F:hydrolase activity"/>
    <property type="evidence" value="ECO:0007669"/>
    <property type="project" value="UniProtKB-KW"/>
</dbReference>
<gene>
    <name evidence="6" type="ORF">ACFFF7_10480</name>
</gene>
<dbReference type="Pfam" id="PF00149">
    <property type="entry name" value="Metallophos"/>
    <property type="match status" value="1"/>
</dbReference>
<comment type="similarity">
    <text evidence="4">Belongs to the cyclic nucleotide phosphodiesterase class-III family.</text>
</comment>
<sequence>MTPDFTFFHISDLHFGREDDAALEWVRDAIALERPDAVLITGDLTMRARHREFTAACAWIGTLGVPVTVEVGNHDMPYFNLIERFIAPFRRFAAIERLVERELDFPGLAVVPLRTTTRAQWRWPWVDGWVRKPALARTLSAIDALPPGTRVLVTAHHPLPEHAPSGKRLTIGGDHAMAQLAKRKVAAVLTGHVHDPFDLVQETPEGPLRLVGAGTLSTRLRSTPASYNRVELSGDAVRVSVRNRDHLASAQVQVGEVPSGPLPGGV</sequence>
<evidence type="ECO:0000313" key="6">
    <source>
        <dbReference type="EMBL" id="MFC0589840.1"/>
    </source>
</evidence>
<name>A0ABV6PJ35_9SPHN</name>
<dbReference type="PANTHER" id="PTHR42988:SF2">
    <property type="entry name" value="CYCLIC NUCLEOTIDE PHOSPHODIESTERASE CBUA0032-RELATED"/>
    <property type="match status" value="1"/>
</dbReference>
<dbReference type="EC" id="3.1.-.-" evidence="6"/>
<feature type="domain" description="Calcineurin-like phosphoesterase" evidence="5">
    <location>
        <begin position="6"/>
        <end position="196"/>
    </location>
</feature>
<keyword evidence="3" id="KW-0408">Iron</keyword>
<dbReference type="RefSeq" id="WP_379481301.1">
    <property type="nucleotide sequence ID" value="NZ_JBHLTL010000006.1"/>
</dbReference>
<accession>A0ABV6PJ35</accession>
<dbReference type="InterPro" id="IPR004843">
    <property type="entry name" value="Calcineurin-like_PHP"/>
</dbReference>
<keyword evidence="7" id="KW-1185">Reference proteome</keyword>
<evidence type="ECO:0000313" key="7">
    <source>
        <dbReference type="Proteomes" id="UP001589943"/>
    </source>
</evidence>
<evidence type="ECO:0000256" key="3">
    <source>
        <dbReference type="ARBA" id="ARBA00023004"/>
    </source>
</evidence>
<proteinExistence type="inferred from homology"/>
<dbReference type="InterPro" id="IPR050884">
    <property type="entry name" value="CNP_phosphodiesterase-III"/>
</dbReference>
<reference evidence="6 7" key="1">
    <citation type="submission" date="2024-09" db="EMBL/GenBank/DDBJ databases">
        <authorList>
            <person name="Sun Q."/>
            <person name="Mori K."/>
        </authorList>
    </citation>
    <scope>NUCLEOTIDE SEQUENCE [LARGE SCALE GENOMIC DNA]</scope>
    <source>
        <strain evidence="6 7">NCAIM B.02537</strain>
    </source>
</reference>
<evidence type="ECO:0000256" key="2">
    <source>
        <dbReference type="ARBA" id="ARBA00022801"/>
    </source>
</evidence>
<comment type="caution">
    <text evidence="6">The sequence shown here is derived from an EMBL/GenBank/DDBJ whole genome shotgun (WGS) entry which is preliminary data.</text>
</comment>
<keyword evidence="2 6" id="KW-0378">Hydrolase</keyword>
<organism evidence="6 7">
    <name type="scientific">Novosphingobium aquiterrae</name>
    <dbReference type="NCBI Taxonomy" id="624388"/>
    <lineage>
        <taxon>Bacteria</taxon>
        <taxon>Pseudomonadati</taxon>
        <taxon>Pseudomonadota</taxon>
        <taxon>Alphaproteobacteria</taxon>
        <taxon>Sphingomonadales</taxon>
        <taxon>Sphingomonadaceae</taxon>
        <taxon>Novosphingobium</taxon>
    </lineage>
</organism>